<evidence type="ECO:0000313" key="10">
    <source>
        <dbReference type="Proteomes" id="UP000000442"/>
    </source>
</evidence>
<dbReference type="NCBIfam" id="TIGR00613">
    <property type="entry name" value="reco"/>
    <property type="match status" value="1"/>
</dbReference>
<dbReference type="HOGENOM" id="CLU_066632_2_1_7"/>
<dbReference type="OrthoDB" id="9780797at2"/>
<dbReference type="Proteomes" id="UP000000442">
    <property type="component" value="Chromosome"/>
</dbReference>
<gene>
    <name evidence="7 9" type="primary">recO</name>
    <name evidence="9" type="ordered locus">HRM2_28160</name>
</gene>
<keyword evidence="3 7" id="KW-0227">DNA damage</keyword>
<accession>C0QJ92</accession>
<dbReference type="HAMAP" id="MF_00201">
    <property type="entry name" value="RecO"/>
    <property type="match status" value="1"/>
</dbReference>
<dbReference type="STRING" id="177437.HRM2_28160"/>
<feature type="domain" description="DNA replication/recombination mediator RecO N-terminal" evidence="8">
    <location>
        <begin position="1"/>
        <end position="81"/>
    </location>
</feature>
<keyword evidence="5 7" id="KW-0234">DNA repair</keyword>
<comment type="similarity">
    <text evidence="1 7">Belongs to the RecO family.</text>
</comment>
<dbReference type="Gene3D" id="1.20.1440.120">
    <property type="entry name" value="Recombination protein O, C-terminal domain"/>
    <property type="match status" value="1"/>
</dbReference>
<dbReference type="RefSeq" id="WP_015904668.1">
    <property type="nucleotide sequence ID" value="NC_012108.1"/>
</dbReference>
<dbReference type="InterPro" id="IPR012340">
    <property type="entry name" value="NA-bd_OB-fold"/>
</dbReference>
<dbReference type="AlphaFoldDB" id="C0QJ92"/>
<dbReference type="SUPFAM" id="SSF50249">
    <property type="entry name" value="Nucleic acid-binding proteins"/>
    <property type="match status" value="1"/>
</dbReference>
<dbReference type="SUPFAM" id="SSF57863">
    <property type="entry name" value="ArfGap/RecO-like zinc finger"/>
    <property type="match status" value="1"/>
</dbReference>
<dbReference type="Pfam" id="PF11967">
    <property type="entry name" value="RecO_N"/>
    <property type="match status" value="1"/>
</dbReference>
<dbReference type="GO" id="GO:0006310">
    <property type="term" value="P:DNA recombination"/>
    <property type="evidence" value="ECO:0007669"/>
    <property type="project" value="UniProtKB-UniRule"/>
</dbReference>
<dbReference type="PANTHER" id="PTHR33991:SF1">
    <property type="entry name" value="DNA REPAIR PROTEIN RECO"/>
    <property type="match status" value="1"/>
</dbReference>
<keyword evidence="10" id="KW-1185">Reference proteome</keyword>
<dbReference type="InterPro" id="IPR042242">
    <property type="entry name" value="RecO_C"/>
</dbReference>
<comment type="function">
    <text evidence="7">Involved in DNA repair and RecF pathway recombination.</text>
</comment>
<dbReference type="EMBL" id="CP001087">
    <property type="protein sequence ID" value="ACN15905.1"/>
    <property type="molecule type" value="Genomic_DNA"/>
</dbReference>
<dbReference type="GO" id="GO:0043590">
    <property type="term" value="C:bacterial nucleoid"/>
    <property type="evidence" value="ECO:0007669"/>
    <property type="project" value="TreeGrafter"/>
</dbReference>
<organism evidence="9 10">
    <name type="scientific">Desulforapulum autotrophicum (strain ATCC 43914 / DSM 3382 / VKM B-1955 / HRM2)</name>
    <name type="common">Desulfobacterium autotrophicum</name>
    <dbReference type="NCBI Taxonomy" id="177437"/>
    <lineage>
        <taxon>Bacteria</taxon>
        <taxon>Pseudomonadati</taxon>
        <taxon>Thermodesulfobacteriota</taxon>
        <taxon>Desulfobacteria</taxon>
        <taxon>Desulfobacterales</taxon>
        <taxon>Desulfobacteraceae</taxon>
        <taxon>Desulforapulum</taxon>
    </lineage>
</organism>
<evidence type="ECO:0000313" key="9">
    <source>
        <dbReference type="EMBL" id="ACN15905.1"/>
    </source>
</evidence>
<name>C0QJ92_DESAH</name>
<dbReference type="GO" id="GO:0006302">
    <property type="term" value="P:double-strand break repair"/>
    <property type="evidence" value="ECO:0007669"/>
    <property type="project" value="TreeGrafter"/>
</dbReference>
<dbReference type="Pfam" id="PF02565">
    <property type="entry name" value="RecO_C"/>
    <property type="match status" value="1"/>
</dbReference>
<evidence type="ECO:0000256" key="6">
    <source>
        <dbReference type="ARBA" id="ARBA00033409"/>
    </source>
</evidence>
<evidence type="ECO:0000256" key="4">
    <source>
        <dbReference type="ARBA" id="ARBA00023172"/>
    </source>
</evidence>
<evidence type="ECO:0000256" key="3">
    <source>
        <dbReference type="ARBA" id="ARBA00022763"/>
    </source>
</evidence>
<dbReference type="InterPro" id="IPR003717">
    <property type="entry name" value="RecO"/>
</dbReference>
<dbReference type="eggNOG" id="COG1381">
    <property type="taxonomic scope" value="Bacteria"/>
</dbReference>
<evidence type="ECO:0000256" key="2">
    <source>
        <dbReference type="ARBA" id="ARBA00021310"/>
    </source>
</evidence>
<evidence type="ECO:0000259" key="8">
    <source>
        <dbReference type="Pfam" id="PF11967"/>
    </source>
</evidence>
<protein>
    <recommendedName>
        <fullName evidence="2 7">DNA repair protein RecO</fullName>
    </recommendedName>
    <alternativeName>
        <fullName evidence="6 7">Recombination protein O</fullName>
    </alternativeName>
</protein>
<dbReference type="Gene3D" id="2.40.50.140">
    <property type="entry name" value="Nucleic acid-binding proteins"/>
    <property type="match status" value="1"/>
</dbReference>
<dbReference type="PANTHER" id="PTHR33991">
    <property type="entry name" value="DNA REPAIR PROTEIN RECO"/>
    <property type="match status" value="1"/>
</dbReference>
<dbReference type="KEGG" id="dat:HRM2_28160"/>
<dbReference type="InterPro" id="IPR022572">
    <property type="entry name" value="DNA_rep/recomb_RecO_N"/>
</dbReference>
<keyword evidence="4 7" id="KW-0233">DNA recombination</keyword>
<dbReference type="InterPro" id="IPR037278">
    <property type="entry name" value="ARFGAP/RecO"/>
</dbReference>
<proteinExistence type="inferred from homology"/>
<evidence type="ECO:0000256" key="7">
    <source>
        <dbReference type="HAMAP-Rule" id="MF_00201"/>
    </source>
</evidence>
<reference evidence="9 10" key="1">
    <citation type="journal article" date="2009" name="Environ. Microbiol.">
        <title>Genome sequence of Desulfobacterium autotrophicum HRM2, a marine sulfate reducer oxidizing organic carbon completely to carbon dioxide.</title>
        <authorList>
            <person name="Strittmatter A.W."/>
            <person name="Liesegang H."/>
            <person name="Rabus R."/>
            <person name="Decker I."/>
            <person name="Amann J."/>
            <person name="Andres S."/>
            <person name="Henne A."/>
            <person name="Fricke W.F."/>
            <person name="Martinez-Arias R."/>
            <person name="Bartels D."/>
            <person name="Goesmann A."/>
            <person name="Krause L."/>
            <person name="Puehler A."/>
            <person name="Klenk H.P."/>
            <person name="Richter M."/>
            <person name="Schuler M."/>
            <person name="Gloeckner F.O."/>
            <person name="Meyerdierks A."/>
            <person name="Gottschalk G."/>
            <person name="Amann R."/>
        </authorList>
    </citation>
    <scope>NUCLEOTIDE SEQUENCE [LARGE SCALE GENOMIC DNA]</scope>
    <source>
        <strain evidence="10">ATCC 43914 / DSM 3382 / HRM2</strain>
    </source>
</reference>
<sequence length="258" mass="29001">MSGFSTDGIVLKRIEYGDNDLIVTFFTTAMGRVSVIAKNAKKSVKRFAGALEPFSVMNLECTWPRRKNALPLLNAVDLSYPFAKIRTHTVKTGYACYWLELINSSIEEGKKQGELYELLFFVLQALDADTMDKEILSLLFQIRFMNLSGLCPDLTSCGTCSTPLDGMAQHRIIFDFAQGCLVCDRCAKGAVRHGITVTKGTLKQLSWINNTDLRRADRIRFSPCAVREGERLLESFIPCHLGREVNSLTFLRRIREAG</sequence>
<evidence type="ECO:0000256" key="5">
    <source>
        <dbReference type="ARBA" id="ARBA00023204"/>
    </source>
</evidence>
<evidence type="ECO:0000256" key="1">
    <source>
        <dbReference type="ARBA" id="ARBA00007452"/>
    </source>
</evidence>